<sequence length="37" mass="3936">MACMSIIHKLSCTLPKGNVVTGAENIHLFECDGLSVC</sequence>
<protein>
    <submittedName>
        <fullName evidence="1">Uncharacterized protein</fullName>
    </submittedName>
</protein>
<name>A0ABN7GCL6_9GAMM</name>
<comment type="caution">
    <text evidence="1">The sequence shown here is derived from an EMBL/GenBank/DDBJ whole genome shotgun (WGS) entry which is preliminary data.</text>
</comment>
<reference evidence="1 2" key="1">
    <citation type="submission" date="2020-05" db="EMBL/GenBank/DDBJ databases">
        <authorList>
            <person name="Petersen J."/>
            <person name="Sayavedra L."/>
        </authorList>
    </citation>
    <scope>NUCLEOTIDE SEQUENCE [LARGE SCALE GENOMIC DNA]</scope>
    <source>
        <strain evidence="1">B azoricus SOX ET2 1586I</strain>
    </source>
</reference>
<gene>
    <name evidence="1" type="ORF">AZO1586I_1863</name>
</gene>
<accession>A0ABN7GCL6</accession>
<dbReference type="EMBL" id="CAHJWF010000419">
    <property type="protein sequence ID" value="CAB5507468.1"/>
    <property type="molecule type" value="Genomic_DNA"/>
</dbReference>
<evidence type="ECO:0000313" key="2">
    <source>
        <dbReference type="Proteomes" id="UP000626656"/>
    </source>
</evidence>
<evidence type="ECO:0000313" key="1">
    <source>
        <dbReference type="EMBL" id="CAB5507468.1"/>
    </source>
</evidence>
<keyword evidence="2" id="KW-1185">Reference proteome</keyword>
<dbReference type="Proteomes" id="UP000626656">
    <property type="component" value="Unassembled WGS sequence"/>
</dbReference>
<proteinExistence type="predicted"/>
<organism evidence="1 2">
    <name type="scientific">Bathymodiolus thermophilus thioautotrophic gill symbiont</name>
    <dbReference type="NCBI Taxonomy" id="2360"/>
    <lineage>
        <taxon>Bacteria</taxon>
        <taxon>Pseudomonadati</taxon>
        <taxon>Pseudomonadota</taxon>
        <taxon>Gammaproteobacteria</taxon>
        <taxon>sulfur-oxidizing symbionts</taxon>
    </lineage>
</organism>